<evidence type="ECO:0000313" key="1">
    <source>
        <dbReference type="EMBL" id="MBW8483875.1"/>
    </source>
</evidence>
<dbReference type="InterPro" id="IPR019587">
    <property type="entry name" value="Polyketide_cyclase/dehydratase"/>
</dbReference>
<comment type="caution">
    <text evidence="1">The sequence shown here is derived from an EMBL/GenBank/DDBJ whole genome shotgun (WGS) entry which is preliminary data.</text>
</comment>
<organism evidence="1 2">
    <name type="scientific">Actinomadura parmotrematis</name>
    <dbReference type="NCBI Taxonomy" id="2864039"/>
    <lineage>
        <taxon>Bacteria</taxon>
        <taxon>Bacillati</taxon>
        <taxon>Actinomycetota</taxon>
        <taxon>Actinomycetes</taxon>
        <taxon>Streptosporangiales</taxon>
        <taxon>Thermomonosporaceae</taxon>
        <taxon>Actinomadura</taxon>
    </lineage>
</organism>
<dbReference type="RefSeq" id="WP_220167105.1">
    <property type="nucleotide sequence ID" value="NZ_JAIBOA010000009.1"/>
</dbReference>
<name>A0ABS7FTY8_9ACTN</name>
<protein>
    <submittedName>
        <fullName evidence="1">SRPBCC family protein</fullName>
    </submittedName>
</protein>
<dbReference type="Gene3D" id="3.30.530.20">
    <property type="match status" value="1"/>
</dbReference>
<evidence type="ECO:0000313" key="2">
    <source>
        <dbReference type="Proteomes" id="UP000774570"/>
    </source>
</evidence>
<gene>
    <name evidence="1" type="ORF">K1Y72_15920</name>
</gene>
<accession>A0ABS7FTY8</accession>
<dbReference type="SUPFAM" id="SSF55961">
    <property type="entry name" value="Bet v1-like"/>
    <property type="match status" value="1"/>
</dbReference>
<dbReference type="InterPro" id="IPR023393">
    <property type="entry name" value="START-like_dom_sf"/>
</dbReference>
<keyword evidence="2" id="KW-1185">Reference proteome</keyword>
<dbReference type="EMBL" id="JAIBOA010000009">
    <property type="protein sequence ID" value="MBW8483875.1"/>
    <property type="molecule type" value="Genomic_DNA"/>
</dbReference>
<dbReference type="Proteomes" id="UP000774570">
    <property type="component" value="Unassembled WGS sequence"/>
</dbReference>
<dbReference type="Pfam" id="PF10604">
    <property type="entry name" value="Polyketide_cyc2"/>
    <property type="match status" value="1"/>
</dbReference>
<dbReference type="CDD" id="cd07812">
    <property type="entry name" value="SRPBCC"/>
    <property type="match status" value="1"/>
</dbReference>
<reference evidence="1 2" key="1">
    <citation type="submission" date="2021-07" db="EMBL/GenBank/DDBJ databases">
        <title>Actinomadura sp. PM05-2 isolated from lichen.</title>
        <authorList>
            <person name="Somphong A."/>
            <person name="Phongsopitanun W."/>
            <person name="Tanasupawat S."/>
            <person name="Peongsungnone V."/>
        </authorList>
    </citation>
    <scope>NUCLEOTIDE SEQUENCE [LARGE SCALE GENOMIC DNA]</scope>
    <source>
        <strain evidence="1 2">PM05-2</strain>
    </source>
</reference>
<proteinExistence type="predicted"/>
<sequence length="154" mass="17040">MAVRHIYIDAGRDDVWAALADGARYADWVVGTKEIRHEDPGWPAVGSEIRFVAGIGPVSYSDRTVVRVNERPDRLELEIGAGYLGKVRVAFQLIPWGEGTVVVVDEHPLYGAVAGLHGPHAELLLNLRNRLMLRNLRSVVMDKAGERRAEIPVP</sequence>